<dbReference type="Proteomes" id="UP001492541">
    <property type="component" value="Chromosome"/>
</dbReference>
<sequence>MKVFIDVNVFMDVLERRRGWKASLAVIQLVRNGKIEGYVSALTPPIIYFLRARYTDEDRARGDARRVLREFRIVPLTEEIVLKSYEESRIDDFEDCIQFYSALHNAEVFITRNIRDFEAVRDEMAVMTPEEFMKERRERF</sequence>
<protein>
    <submittedName>
        <fullName evidence="2">PIN domain-containing protein</fullName>
    </submittedName>
</protein>
<dbReference type="InterPro" id="IPR002716">
    <property type="entry name" value="PIN_dom"/>
</dbReference>
<evidence type="ECO:0000313" key="3">
    <source>
        <dbReference type="Proteomes" id="UP001492541"/>
    </source>
</evidence>
<name>A0ABZ3H2U2_GEOAI</name>
<gene>
    <name evidence="2" type="ORF">LPQ35_07215</name>
</gene>
<dbReference type="SUPFAM" id="SSF88723">
    <property type="entry name" value="PIN domain-like"/>
    <property type="match status" value="1"/>
</dbReference>
<accession>A0ABZ3H2U2</accession>
<dbReference type="RefSeq" id="WP_193808203.1">
    <property type="nucleotide sequence ID" value="NZ_CP087714.1"/>
</dbReference>
<organism evidence="2 3">
    <name type="scientific">Geoglobus acetivorans</name>
    <dbReference type="NCBI Taxonomy" id="565033"/>
    <lineage>
        <taxon>Archaea</taxon>
        <taxon>Methanobacteriati</taxon>
        <taxon>Methanobacteriota</taxon>
        <taxon>Archaeoglobi</taxon>
        <taxon>Archaeoglobales</taxon>
        <taxon>Archaeoglobaceae</taxon>
        <taxon>Geoglobus</taxon>
    </lineage>
</organism>
<dbReference type="InterPro" id="IPR029060">
    <property type="entry name" value="PIN-like_dom_sf"/>
</dbReference>
<dbReference type="GeneID" id="90449466"/>
<keyword evidence="3" id="KW-1185">Reference proteome</keyword>
<reference evidence="2 3" key="1">
    <citation type="submission" date="2021-11" db="EMBL/GenBank/DDBJ databases">
        <title>Whole genome of Geoglobus acetivorans.</title>
        <authorList>
            <person name="Liu D."/>
        </authorList>
    </citation>
    <scope>NUCLEOTIDE SEQUENCE [LARGE SCALE GENOMIC DNA]</scope>
    <source>
        <strain evidence="2 3">SBH6</strain>
    </source>
</reference>
<dbReference type="Pfam" id="PF13470">
    <property type="entry name" value="PIN_3"/>
    <property type="match status" value="1"/>
</dbReference>
<evidence type="ECO:0000259" key="1">
    <source>
        <dbReference type="Pfam" id="PF13470"/>
    </source>
</evidence>
<dbReference type="EMBL" id="CP087714">
    <property type="protein sequence ID" value="XAT63045.1"/>
    <property type="molecule type" value="Genomic_DNA"/>
</dbReference>
<dbReference type="Gene3D" id="3.40.50.1010">
    <property type="entry name" value="5'-nuclease"/>
    <property type="match status" value="1"/>
</dbReference>
<feature type="domain" description="PIN" evidence="1">
    <location>
        <begin position="2"/>
        <end position="115"/>
    </location>
</feature>
<evidence type="ECO:0000313" key="2">
    <source>
        <dbReference type="EMBL" id="XAT63045.1"/>
    </source>
</evidence>
<proteinExistence type="predicted"/>